<keyword evidence="4 8" id="KW-0812">Transmembrane</keyword>
<dbReference type="InterPro" id="IPR001991">
    <property type="entry name" value="Na-dicarboxylate_symporter"/>
</dbReference>
<evidence type="ECO:0000256" key="7">
    <source>
        <dbReference type="ARBA" id="ARBA00023136"/>
    </source>
</evidence>
<sequence>MQSSSRFRLLKELYIQVLIAIVIGGAVGFLWPHVGVTLQPIAEGFIKLIKMMLSPIIFCTVVVGIAKMGSIKEVGKTGARALIYFEIVSTIALLIGLVVANIVKPGEGMNIDTGNIDTSAISTYVHTADSSGGFIDFIMGIIPSTIANAFVQGNMLQVILISVLFGIAMLQIGKRGEKLVDMIDSGLQGLFKMINIIMKLAPLGAGAGIAFTIGKYGISTLLSFGYLMLAVYVTSIIFVVVVLGTVARWAGFPLIALMRYIKDEIFVTLGTCSTEAVLPRIMVKLENAGVNKATVGMVLPTGYTFNADGTSIYLSMAALFIAQATNTDLSLLQQIMLLAVLLLTSKGSAGVAGAGFVALAATLSSIGTVPVAGLVLLLGVDRFMNEARAVVNLIGNTVATIAIAKWENTFDQSKANEIIHAQRIKQTHN</sequence>
<comment type="subcellular location">
    <subcellularLocation>
        <location evidence="1">Cell membrane</location>
        <topology evidence="1">Multi-pass membrane protein</topology>
    </subcellularLocation>
</comment>
<feature type="transmembrane region" description="Helical" evidence="8">
    <location>
        <begin position="224"/>
        <end position="244"/>
    </location>
</feature>
<dbReference type="InterPro" id="IPR036458">
    <property type="entry name" value="Na:dicarbo_symporter_sf"/>
</dbReference>
<dbReference type="SUPFAM" id="SSF118215">
    <property type="entry name" value="Proton glutamate symport protein"/>
    <property type="match status" value="1"/>
</dbReference>
<feature type="transmembrane region" description="Helical" evidence="8">
    <location>
        <begin position="51"/>
        <end position="69"/>
    </location>
</feature>
<feature type="transmembrane region" description="Helical" evidence="8">
    <location>
        <begin position="155"/>
        <end position="173"/>
    </location>
</feature>
<feature type="transmembrane region" description="Helical" evidence="8">
    <location>
        <begin position="194"/>
        <end position="218"/>
    </location>
</feature>
<dbReference type="NCBIfam" id="NF002461">
    <property type="entry name" value="PRK01663.1"/>
    <property type="match status" value="1"/>
</dbReference>
<keyword evidence="2" id="KW-0813">Transport</keyword>
<dbReference type="Proteomes" id="UP000288794">
    <property type="component" value="Unassembled WGS sequence"/>
</dbReference>
<gene>
    <name evidence="9" type="ORF">ED28_12835</name>
</gene>
<evidence type="ECO:0000256" key="6">
    <source>
        <dbReference type="ARBA" id="ARBA00022989"/>
    </source>
</evidence>
<evidence type="ECO:0000256" key="5">
    <source>
        <dbReference type="ARBA" id="ARBA00022847"/>
    </source>
</evidence>
<keyword evidence="5" id="KW-0769">Symport</keyword>
<keyword evidence="10" id="KW-1185">Reference proteome</keyword>
<dbReference type="EMBL" id="JMEE01000036">
    <property type="protein sequence ID" value="RWR01377.1"/>
    <property type="molecule type" value="Genomic_DNA"/>
</dbReference>
<evidence type="ECO:0000256" key="4">
    <source>
        <dbReference type="ARBA" id="ARBA00022692"/>
    </source>
</evidence>
<keyword evidence="7 8" id="KW-0472">Membrane</keyword>
<feature type="transmembrane region" description="Helical" evidence="8">
    <location>
        <begin position="303"/>
        <end position="322"/>
    </location>
</feature>
<evidence type="ECO:0000256" key="8">
    <source>
        <dbReference type="SAM" id="Phobius"/>
    </source>
</evidence>
<dbReference type="PRINTS" id="PR00173">
    <property type="entry name" value="EDTRNSPORT"/>
</dbReference>
<dbReference type="GO" id="GO:0015141">
    <property type="term" value="F:succinate transmembrane transporter activity"/>
    <property type="evidence" value="ECO:0007669"/>
    <property type="project" value="TreeGrafter"/>
</dbReference>
<accession>A0A443IBX8</accession>
<evidence type="ECO:0000313" key="9">
    <source>
        <dbReference type="EMBL" id="RWR01377.1"/>
    </source>
</evidence>
<evidence type="ECO:0000313" key="10">
    <source>
        <dbReference type="Proteomes" id="UP000288794"/>
    </source>
</evidence>
<dbReference type="GO" id="GO:0005886">
    <property type="term" value="C:plasma membrane"/>
    <property type="evidence" value="ECO:0007669"/>
    <property type="project" value="UniProtKB-SubCell"/>
</dbReference>
<dbReference type="GO" id="GO:0015138">
    <property type="term" value="F:fumarate transmembrane transporter activity"/>
    <property type="evidence" value="ECO:0007669"/>
    <property type="project" value="TreeGrafter"/>
</dbReference>
<organism evidence="9 10">
    <name type="scientific">[Pantoea] beijingensis</name>
    <dbReference type="NCBI Taxonomy" id="1324864"/>
    <lineage>
        <taxon>Bacteria</taxon>
        <taxon>Pseudomonadati</taxon>
        <taxon>Pseudomonadota</taxon>
        <taxon>Gammaproteobacteria</taxon>
        <taxon>Enterobacterales</taxon>
        <taxon>Erwiniaceae</taxon>
        <taxon>Erwinia</taxon>
    </lineage>
</organism>
<feature type="transmembrane region" description="Helical" evidence="8">
    <location>
        <begin position="81"/>
        <end position="103"/>
    </location>
</feature>
<keyword evidence="3" id="KW-1003">Cell membrane</keyword>
<evidence type="ECO:0000256" key="3">
    <source>
        <dbReference type="ARBA" id="ARBA00022475"/>
    </source>
</evidence>
<protein>
    <submittedName>
        <fullName evidence="9">C4-dicarboxylate transporter</fullName>
    </submittedName>
</protein>
<reference evidence="9 10" key="1">
    <citation type="submission" date="2014-04" db="EMBL/GenBank/DDBJ databases">
        <title>Draft genome sequence of Pantoea beijingensis strain LMG 27579, an emerging pathogen to Pleurotus eryngii with potential industrial application.</title>
        <authorList>
            <person name="Xu F."/>
            <person name="Liu Y."/>
            <person name="Wang S."/>
            <person name="Yin Y."/>
            <person name="Ma Y."/>
            <person name="Zhao S."/>
            <person name="Rong C."/>
        </authorList>
    </citation>
    <scope>NUCLEOTIDE SEQUENCE [LARGE SCALE GENOMIC DNA]</scope>
    <source>
        <strain evidence="9 10">LMG 27579</strain>
    </source>
</reference>
<dbReference type="GO" id="GO:0015366">
    <property type="term" value="F:malate:proton symporter activity"/>
    <property type="evidence" value="ECO:0007669"/>
    <property type="project" value="TreeGrafter"/>
</dbReference>
<dbReference type="FunFam" id="1.10.3860.10:FF:000001">
    <property type="entry name" value="C4-dicarboxylate transport protein"/>
    <property type="match status" value="1"/>
</dbReference>
<keyword evidence="6 8" id="KW-1133">Transmembrane helix</keyword>
<dbReference type="GO" id="GO:0070778">
    <property type="term" value="P:L-aspartate transmembrane transport"/>
    <property type="evidence" value="ECO:0007669"/>
    <property type="project" value="TreeGrafter"/>
</dbReference>
<proteinExistence type="predicted"/>
<dbReference type="PANTHER" id="PTHR42865">
    <property type="entry name" value="PROTON/GLUTAMATE-ASPARTATE SYMPORTER"/>
    <property type="match status" value="1"/>
</dbReference>
<feature type="transmembrane region" description="Helical" evidence="8">
    <location>
        <begin position="351"/>
        <end position="378"/>
    </location>
</feature>
<dbReference type="Gene3D" id="1.10.3860.10">
    <property type="entry name" value="Sodium:dicarboxylate symporter"/>
    <property type="match status" value="1"/>
</dbReference>
<evidence type="ECO:0000256" key="2">
    <source>
        <dbReference type="ARBA" id="ARBA00022448"/>
    </source>
</evidence>
<evidence type="ECO:0000256" key="1">
    <source>
        <dbReference type="ARBA" id="ARBA00004651"/>
    </source>
</evidence>
<feature type="transmembrane region" description="Helical" evidence="8">
    <location>
        <begin position="329"/>
        <end position="345"/>
    </location>
</feature>
<dbReference type="PANTHER" id="PTHR42865:SF1">
    <property type="entry name" value="AEROBIC C4-DICARBOXYLATE TRANSPORT PROTEIN"/>
    <property type="match status" value="1"/>
</dbReference>
<name>A0A443IBX8_9GAMM</name>
<dbReference type="Pfam" id="PF00375">
    <property type="entry name" value="SDF"/>
    <property type="match status" value="1"/>
</dbReference>
<dbReference type="RefSeq" id="WP_128178467.1">
    <property type="nucleotide sequence ID" value="NZ_CP071409.1"/>
</dbReference>
<feature type="transmembrane region" description="Helical" evidence="8">
    <location>
        <begin position="12"/>
        <end position="31"/>
    </location>
</feature>
<dbReference type="AlphaFoldDB" id="A0A443IBX8"/>
<comment type="caution">
    <text evidence="9">The sequence shown here is derived from an EMBL/GenBank/DDBJ whole genome shotgun (WGS) entry which is preliminary data.</text>
</comment>